<dbReference type="InterPro" id="IPR003797">
    <property type="entry name" value="DegV"/>
</dbReference>
<evidence type="ECO:0000313" key="2">
    <source>
        <dbReference type="EMBL" id="GAF87123.1"/>
    </source>
</evidence>
<reference evidence="2" key="1">
    <citation type="journal article" date="2014" name="Front. Microbiol.">
        <title>High frequency of phylogenetically diverse reductive dehalogenase-homologous genes in deep subseafloor sedimentary metagenomes.</title>
        <authorList>
            <person name="Kawai M."/>
            <person name="Futagami T."/>
            <person name="Toyoda A."/>
            <person name="Takaki Y."/>
            <person name="Nishi S."/>
            <person name="Hori S."/>
            <person name="Arai W."/>
            <person name="Tsubouchi T."/>
            <person name="Morono Y."/>
            <person name="Uchiyama I."/>
            <person name="Ito T."/>
            <person name="Fujiyama A."/>
            <person name="Inagaki F."/>
            <person name="Takami H."/>
        </authorList>
    </citation>
    <scope>NUCLEOTIDE SEQUENCE</scope>
    <source>
        <strain evidence="2">Expedition CK06-06</strain>
    </source>
</reference>
<dbReference type="Pfam" id="PF02645">
    <property type="entry name" value="DegV"/>
    <property type="match status" value="1"/>
</dbReference>
<sequence length="91" mass="10866">MTIRIVTDSASDIDWNFAKENKIKIVPLYMIVHDEVLKEDENFDRDSYYQLFEDEKAYLHIPKLNLHSFVPNTSQPNPQDFEKAYQEQIDE</sequence>
<dbReference type="EMBL" id="BARS01019066">
    <property type="protein sequence ID" value="GAF87123.1"/>
    <property type="molecule type" value="Genomic_DNA"/>
</dbReference>
<comment type="caution">
    <text evidence="2">The sequence shown here is derived from an EMBL/GenBank/DDBJ whole genome shotgun (WGS) entry which is preliminary data.</text>
</comment>
<evidence type="ECO:0008006" key="3">
    <source>
        <dbReference type="Google" id="ProtNLM"/>
    </source>
</evidence>
<feature type="region of interest" description="Disordered" evidence="1">
    <location>
        <begin position="70"/>
        <end position="91"/>
    </location>
</feature>
<feature type="non-terminal residue" evidence="2">
    <location>
        <position position="91"/>
    </location>
</feature>
<gene>
    <name evidence="2" type="ORF">S01H1_30937</name>
</gene>
<dbReference type="SUPFAM" id="SSF82549">
    <property type="entry name" value="DAK1/DegV-like"/>
    <property type="match status" value="1"/>
</dbReference>
<organism evidence="2">
    <name type="scientific">marine sediment metagenome</name>
    <dbReference type="NCBI Taxonomy" id="412755"/>
    <lineage>
        <taxon>unclassified sequences</taxon>
        <taxon>metagenomes</taxon>
        <taxon>ecological metagenomes</taxon>
    </lineage>
</organism>
<protein>
    <recommendedName>
        <fullName evidence="3">DegV family protein</fullName>
    </recommendedName>
</protein>
<dbReference type="Gene3D" id="3.40.50.10170">
    <property type="match status" value="1"/>
</dbReference>
<accession>X0T0Z5</accession>
<dbReference type="AlphaFoldDB" id="X0T0Z5"/>
<proteinExistence type="predicted"/>
<name>X0T0Z5_9ZZZZ</name>
<dbReference type="PROSITE" id="PS51482">
    <property type="entry name" value="DEGV"/>
    <property type="match status" value="1"/>
</dbReference>
<evidence type="ECO:0000256" key="1">
    <source>
        <dbReference type="SAM" id="MobiDB-lite"/>
    </source>
</evidence>